<dbReference type="KEGG" id="bmx:BMS_2575"/>
<name>E1X619_HALMS</name>
<evidence type="ECO:0000313" key="3">
    <source>
        <dbReference type="Proteomes" id="UP000008963"/>
    </source>
</evidence>
<dbReference type="PATRIC" id="fig|862908.3.peg.2459"/>
<proteinExistence type="predicted"/>
<keyword evidence="3" id="KW-1185">Reference proteome</keyword>
<protein>
    <submittedName>
        <fullName evidence="2">Exported protein</fullName>
    </submittedName>
</protein>
<dbReference type="HOGENOM" id="CLU_417198_0_0_7"/>
<evidence type="ECO:0000313" key="2">
    <source>
        <dbReference type="EMBL" id="CBW27363.1"/>
    </source>
</evidence>
<sequence>MKNWALLTLLATVVSFSANAGLSDVLKPSNIQERVKEEVADLDISFRLELFDVDLFEGLGISSRYRYEVEPSYIANYFTRVDRWEVKTDIRAGDIIKDSLDTPIYLNIDRDQSIYFVRQFKSKWEATKALPYLLNRLPINAKRALDYLAPGDFVSIPSDMTIAFGASAGFLDHIDGLDADANLYYVLKGKFLIHVFRMKDNKVRVKLIAQKSNGIGGDASIGADIEFFGVSILDKQIKKIFELDALEIGMGKGKGSQFLIDYIFDLNDEKAKEAYNSILSSTYKFKDLAIFQEFANERELEIRLLSSYEKADQLSKEDVDLKEKRVERVFKGTNNYDYDNSKLKLGMLLASFDRDVSYTENLVSYDANDGEKHFFFYPIHTKSKSQQIGISPFKYKEKTKLSYFGLVPMKNKEDMGSNFSDYGVTYDIKDKYFRQSEQVKLKQLVRDNIPASIYDDIDWAEFDETTAHKSARGFFQVIFKAEAFEGLQNISYDDLHSKLVEFYKNRKRLVAGPVHGVWRRIWRTITILGITERMSIKKVAKALHSAMTDVDLGAKERVRKLLSIRENDLFEKVGIGFLISLLPQDSLENKIFITLNLHARETENVTLKYGDQKFSKIYEELRFAHGAINDRSWDLRVANEQDLSMEEEALLLK</sequence>
<feature type="chain" id="PRO_5003154821" evidence="1">
    <location>
        <begin position="21"/>
        <end position="653"/>
    </location>
</feature>
<dbReference type="STRING" id="862908.BMS_2575"/>
<accession>E1X619</accession>
<gene>
    <name evidence="2" type="ordered locus">BMS_2575</name>
</gene>
<keyword evidence="1" id="KW-0732">Signal</keyword>
<dbReference type="RefSeq" id="WP_014245139.1">
    <property type="nucleotide sequence ID" value="NC_016620.1"/>
</dbReference>
<dbReference type="EMBL" id="FQ312005">
    <property type="protein sequence ID" value="CBW27363.1"/>
    <property type="molecule type" value="Genomic_DNA"/>
</dbReference>
<dbReference type="eggNOG" id="ENOG5033Q8F">
    <property type="taxonomic scope" value="Bacteria"/>
</dbReference>
<reference evidence="3" key="1">
    <citation type="journal article" date="2013" name="ISME J.">
        <title>A small predatory core genome in the divergent marine Bacteriovorax marinus SJ and the terrestrial Bdellovibrio bacteriovorus.</title>
        <authorList>
            <person name="Crossman L.C."/>
            <person name="Chen H."/>
            <person name="Cerdeno-Tarraga A.M."/>
            <person name="Brooks K."/>
            <person name="Quail M.A."/>
            <person name="Pineiro S.A."/>
            <person name="Hobley L."/>
            <person name="Sockett R.E."/>
            <person name="Bentley S.D."/>
            <person name="Parkhill J."/>
            <person name="Williams H.N."/>
            <person name="Stine O.C."/>
        </authorList>
    </citation>
    <scope>NUCLEOTIDE SEQUENCE [LARGE SCALE GENOMIC DNA]</scope>
    <source>
        <strain evidence="3">ATCC BAA-682 / DSM 15412 / SJ</strain>
    </source>
</reference>
<organism evidence="2 3">
    <name type="scientific">Halobacteriovorax marinus (strain ATCC BAA-682 / DSM 15412 / SJ)</name>
    <name type="common">Bacteriovorax marinus</name>
    <dbReference type="NCBI Taxonomy" id="862908"/>
    <lineage>
        <taxon>Bacteria</taxon>
        <taxon>Pseudomonadati</taxon>
        <taxon>Bdellovibrionota</taxon>
        <taxon>Bacteriovoracia</taxon>
        <taxon>Bacteriovoracales</taxon>
        <taxon>Halobacteriovoraceae</taxon>
        <taxon>Halobacteriovorax</taxon>
    </lineage>
</organism>
<dbReference type="OrthoDB" id="5289794at2"/>
<evidence type="ECO:0000256" key="1">
    <source>
        <dbReference type="SAM" id="SignalP"/>
    </source>
</evidence>
<feature type="signal peptide" evidence="1">
    <location>
        <begin position="1"/>
        <end position="20"/>
    </location>
</feature>
<dbReference type="Proteomes" id="UP000008963">
    <property type="component" value="Chromosome"/>
</dbReference>
<dbReference type="AlphaFoldDB" id="E1X619"/>